<comment type="caution">
    <text evidence="5">The sequence shown here is derived from an EMBL/GenBank/DDBJ whole genome shotgun (WGS) entry which is preliminary data.</text>
</comment>
<comment type="similarity">
    <text evidence="4">Belongs to the peptidase T1B family.</text>
</comment>
<dbReference type="OrthoDB" id="268479at2759"/>
<evidence type="ECO:0000256" key="1">
    <source>
        <dbReference type="ARBA" id="ARBA00022490"/>
    </source>
</evidence>
<dbReference type="GO" id="GO:0051603">
    <property type="term" value="P:proteolysis involved in protein catabolic process"/>
    <property type="evidence" value="ECO:0007669"/>
    <property type="project" value="InterPro"/>
</dbReference>
<reference evidence="5 6" key="1">
    <citation type="journal article" date="2014" name="Mol. Plant">
        <title>Chromosome Scale Genome Assembly and Transcriptome Profiling of Nannochloropsis gaditana in Nitrogen Depletion.</title>
        <authorList>
            <person name="Corteggiani Carpinelli E."/>
            <person name="Telatin A."/>
            <person name="Vitulo N."/>
            <person name="Forcato C."/>
            <person name="D'Angelo M."/>
            <person name="Schiavon R."/>
            <person name="Vezzi A."/>
            <person name="Giacometti G.M."/>
            <person name="Morosinotto T."/>
            <person name="Valle G."/>
        </authorList>
    </citation>
    <scope>NUCLEOTIDE SEQUENCE [LARGE SCALE GENOMIC DNA]</scope>
    <source>
        <strain evidence="5 6">B-31</strain>
    </source>
</reference>
<dbReference type="GO" id="GO:0005737">
    <property type="term" value="C:cytoplasm"/>
    <property type="evidence" value="ECO:0007669"/>
    <property type="project" value="UniProtKB-SubCell"/>
</dbReference>
<dbReference type="Gene3D" id="3.60.20.10">
    <property type="entry name" value="Glutamine Phosphoribosylpyrophosphate, subunit 1, domain 1"/>
    <property type="match status" value="1"/>
</dbReference>
<comment type="subcellular location">
    <subcellularLocation>
        <location evidence="4">Cytoplasm</location>
    </subcellularLocation>
    <subcellularLocation>
        <location evidence="4">Nucleus</location>
    </subcellularLocation>
</comment>
<comment type="subunit">
    <text evidence="4">Component of the proteasome complex.</text>
</comment>
<evidence type="ECO:0000256" key="3">
    <source>
        <dbReference type="ARBA" id="ARBA00023242"/>
    </source>
</evidence>
<dbReference type="EMBL" id="AZIL01001065">
    <property type="protein sequence ID" value="EWM24969.1"/>
    <property type="molecule type" value="Genomic_DNA"/>
</dbReference>
<accession>W7TXA2</accession>
<proteinExistence type="inferred from homology"/>
<organism evidence="5 6">
    <name type="scientific">Nannochloropsis gaditana</name>
    <dbReference type="NCBI Taxonomy" id="72520"/>
    <lineage>
        <taxon>Eukaryota</taxon>
        <taxon>Sar</taxon>
        <taxon>Stramenopiles</taxon>
        <taxon>Ochrophyta</taxon>
        <taxon>Eustigmatophyceae</taxon>
        <taxon>Eustigmatales</taxon>
        <taxon>Monodopsidaceae</taxon>
        <taxon>Nannochloropsis</taxon>
    </lineage>
</organism>
<evidence type="ECO:0000313" key="5">
    <source>
        <dbReference type="EMBL" id="EWM24969.1"/>
    </source>
</evidence>
<keyword evidence="2 4" id="KW-0647">Proteasome</keyword>
<dbReference type="InterPro" id="IPR016050">
    <property type="entry name" value="Proteasome_bsu_CS"/>
</dbReference>
<dbReference type="Pfam" id="PF00227">
    <property type="entry name" value="Proteasome"/>
    <property type="match status" value="1"/>
</dbReference>
<dbReference type="InterPro" id="IPR029055">
    <property type="entry name" value="Ntn_hydrolases_N"/>
</dbReference>
<dbReference type="SUPFAM" id="SSF56235">
    <property type="entry name" value="N-terminal nucleophile aminohydrolases (Ntn hydrolases)"/>
    <property type="match status" value="1"/>
</dbReference>
<dbReference type="GO" id="GO:0005839">
    <property type="term" value="C:proteasome core complex"/>
    <property type="evidence" value="ECO:0007669"/>
    <property type="project" value="InterPro"/>
</dbReference>
<keyword evidence="1 4" id="KW-0963">Cytoplasm</keyword>
<dbReference type="InterPro" id="IPR001353">
    <property type="entry name" value="Proteasome_sua/b"/>
</dbReference>
<name>W7TXA2_9STRA</name>
<dbReference type="PANTHER" id="PTHR32194">
    <property type="entry name" value="METALLOPROTEASE TLDD"/>
    <property type="match status" value="1"/>
</dbReference>
<dbReference type="PROSITE" id="PS51476">
    <property type="entry name" value="PROTEASOME_BETA_2"/>
    <property type="match status" value="1"/>
</dbReference>
<dbReference type="InterPro" id="IPR023333">
    <property type="entry name" value="Proteasome_suB-type"/>
</dbReference>
<dbReference type="CDD" id="cd03757">
    <property type="entry name" value="proteasome_beta_type_1"/>
    <property type="match status" value="1"/>
</dbReference>
<evidence type="ECO:0000256" key="2">
    <source>
        <dbReference type="ARBA" id="ARBA00022942"/>
    </source>
</evidence>
<protein>
    <recommendedName>
        <fullName evidence="4">Proteasome subunit beta</fullName>
    </recommendedName>
</protein>
<keyword evidence="3 4" id="KW-0539">Nucleus</keyword>
<keyword evidence="6" id="KW-1185">Reference proteome</keyword>
<evidence type="ECO:0000256" key="4">
    <source>
        <dbReference type="RuleBase" id="RU004203"/>
    </source>
</evidence>
<dbReference type="Proteomes" id="UP000019335">
    <property type="component" value="Chromosome 12"/>
</dbReference>
<gene>
    <name evidence="5" type="ORF">Naga_100186g6</name>
</gene>
<dbReference type="PANTHER" id="PTHR32194:SF2">
    <property type="entry name" value="PROTEASOME SUBUNIT BETA TYPE-1"/>
    <property type="match status" value="1"/>
</dbReference>
<evidence type="ECO:0000313" key="6">
    <source>
        <dbReference type="Proteomes" id="UP000019335"/>
    </source>
</evidence>
<dbReference type="GO" id="GO:0005634">
    <property type="term" value="C:nucleus"/>
    <property type="evidence" value="ECO:0007669"/>
    <property type="project" value="UniProtKB-SubCell"/>
</dbReference>
<dbReference type="AlphaFoldDB" id="W7TXA2"/>
<sequence>MTTHMKAQQSVPVPSIWSTEGAARLGSGATVTTSHDDGSIDHGVTQAPYERRFSPYDFNGGTCLAIAGKDFAVVAGDTRLSTGYEILSRNVPKLCKLTSKTVLASAGCLTDVRTLQQVLDMRLRMYEHDNGKEISTPAVAQLLGNTLYYRRFFPYYAFNVLAGVDDEGKGCVFSYDAVGSHERVEYSASGSGQAFVIPVMDNIVGFKNRQDPKPEYTAADIVAICKDAFLTAGERDIYTGDAVTISVITAAGVTTETFELKRD</sequence>
<dbReference type="FunFam" id="3.60.20.10:FF:000027">
    <property type="entry name" value="Proteasome subunit beta type-6"/>
    <property type="match status" value="1"/>
</dbReference>
<dbReference type="PROSITE" id="PS00854">
    <property type="entry name" value="PROTEASOME_BETA_1"/>
    <property type="match status" value="1"/>
</dbReference>
<comment type="function">
    <text evidence="4">Component of the proteasome, a multicatalytic proteinase complex which is characterized by its ability to cleave peptides with Arg, Phe, Tyr, Leu, and Glu adjacent to the leaving group at neutral or slightly basic pH. The proteasome has an ATP-dependent proteolytic activity.</text>
</comment>